<dbReference type="HOGENOM" id="CLU_111159_0_0_6"/>
<dbReference type="CDD" id="cd04640">
    <property type="entry name" value="CBS_pair_proteobact"/>
    <property type="match status" value="1"/>
</dbReference>
<evidence type="ECO:0000259" key="2">
    <source>
        <dbReference type="PROSITE" id="PS51371"/>
    </source>
</evidence>
<sequence>MARYEPLKTITLASGNVYLRSRQLPELVHLNDPAFVVMTDFSQTPPHVVHPDKPIDDALNEMKIHGVHLLLIQDDNKHIIGVVGSEEILGELPIKISQEKRIKRSQVLVKMVMTPLDQICAFDMHTLEYAKVGNIIITLKSLRTHYALIINNENDSRQVLRGIFTTSQISRQLHMDISDAIAKAQSISELQKRQSKI</sequence>
<dbReference type="Gene3D" id="3.10.580.10">
    <property type="entry name" value="CBS-domain"/>
    <property type="match status" value="1"/>
</dbReference>
<dbReference type="InterPro" id="IPR000644">
    <property type="entry name" value="CBS_dom"/>
</dbReference>
<dbReference type="KEGG" id="cbd:CBUD_0333"/>
<evidence type="ECO:0000313" key="3">
    <source>
        <dbReference type="EMBL" id="ABS77908.1"/>
    </source>
</evidence>
<evidence type="ECO:0000256" key="1">
    <source>
        <dbReference type="PROSITE-ProRule" id="PRU00703"/>
    </source>
</evidence>
<dbReference type="PROSITE" id="PS51371">
    <property type="entry name" value="CBS"/>
    <property type="match status" value="1"/>
</dbReference>
<name>A9KDI4_COXBN</name>
<dbReference type="EMBL" id="CP000733">
    <property type="protein sequence ID" value="ABS77908.1"/>
    <property type="molecule type" value="Genomic_DNA"/>
</dbReference>
<reference evidence="3 4" key="1">
    <citation type="journal article" date="2009" name="Infect. Immun.">
        <title>Comparative genomics reveal extensive transposon-mediated genomic plasticity and diversity among potential effector proteins within the genus Coxiella.</title>
        <authorList>
            <person name="Beare P.A."/>
            <person name="Unsworth N."/>
            <person name="Andoh M."/>
            <person name="Voth D.E."/>
            <person name="Omsland A."/>
            <person name="Gilk S.D."/>
            <person name="Williams K.P."/>
            <person name="Sobral B.W."/>
            <person name="Kupko J.J.III."/>
            <person name="Porcella S.F."/>
            <person name="Samuel J.E."/>
            <person name="Heinzen R.A."/>
        </authorList>
    </citation>
    <scope>NUCLEOTIDE SEQUENCE [LARGE SCALE GENOMIC DNA]</scope>
    <source>
        <strain evidence="3 4">Dugway 5J108-111</strain>
    </source>
</reference>
<dbReference type="RefSeq" id="WP_011996528.1">
    <property type="nucleotide sequence ID" value="NC_009727.1"/>
</dbReference>
<gene>
    <name evidence="3" type="ordered locus">CBUD_0333</name>
</gene>
<dbReference type="AlphaFoldDB" id="A9KDI4"/>
<organism evidence="3 4">
    <name type="scientific">Coxiella burnetii (strain Dugway 5J108-111)</name>
    <dbReference type="NCBI Taxonomy" id="434922"/>
    <lineage>
        <taxon>Bacteria</taxon>
        <taxon>Pseudomonadati</taxon>
        <taxon>Pseudomonadota</taxon>
        <taxon>Gammaproteobacteria</taxon>
        <taxon>Legionellales</taxon>
        <taxon>Coxiellaceae</taxon>
        <taxon>Coxiella</taxon>
    </lineage>
</organism>
<evidence type="ECO:0000313" key="4">
    <source>
        <dbReference type="Proteomes" id="UP000008555"/>
    </source>
</evidence>
<proteinExistence type="predicted"/>
<dbReference type="SUPFAM" id="SSF54631">
    <property type="entry name" value="CBS-domain pair"/>
    <property type="match status" value="1"/>
</dbReference>
<accession>A9KDI4</accession>
<keyword evidence="1" id="KW-0129">CBS domain</keyword>
<dbReference type="InterPro" id="IPR046342">
    <property type="entry name" value="CBS_dom_sf"/>
</dbReference>
<protein>
    <submittedName>
        <fullName evidence="3">CBS domain-containing protein</fullName>
    </submittedName>
</protein>
<dbReference type="Pfam" id="PF00571">
    <property type="entry name" value="CBS"/>
    <property type="match status" value="1"/>
</dbReference>
<dbReference type="Proteomes" id="UP000008555">
    <property type="component" value="Chromosome"/>
</dbReference>
<feature type="domain" description="CBS" evidence="2">
    <location>
        <begin position="38"/>
        <end position="99"/>
    </location>
</feature>